<protein>
    <submittedName>
        <fullName evidence="2">Uncharacterized protein</fullName>
    </submittedName>
</protein>
<dbReference type="OrthoDB" id="3251775at2759"/>
<proteinExistence type="predicted"/>
<keyword evidence="1" id="KW-1133">Transmembrane helix</keyword>
<evidence type="ECO:0000313" key="2">
    <source>
        <dbReference type="EMBL" id="KAF7335626.1"/>
    </source>
</evidence>
<keyword evidence="1" id="KW-0472">Membrane</keyword>
<keyword evidence="3" id="KW-1185">Reference proteome</keyword>
<organism evidence="2 3">
    <name type="scientific">Mycena venus</name>
    <dbReference type="NCBI Taxonomy" id="2733690"/>
    <lineage>
        <taxon>Eukaryota</taxon>
        <taxon>Fungi</taxon>
        <taxon>Dikarya</taxon>
        <taxon>Basidiomycota</taxon>
        <taxon>Agaricomycotina</taxon>
        <taxon>Agaricomycetes</taxon>
        <taxon>Agaricomycetidae</taxon>
        <taxon>Agaricales</taxon>
        <taxon>Marasmiineae</taxon>
        <taxon>Mycenaceae</taxon>
        <taxon>Mycena</taxon>
    </lineage>
</organism>
<feature type="transmembrane region" description="Helical" evidence="1">
    <location>
        <begin position="93"/>
        <end position="114"/>
    </location>
</feature>
<dbReference type="AlphaFoldDB" id="A0A8H6X7W9"/>
<sequence length="202" mass="23217">MNRPQDCRRFIWVFAIASSVLVATFHFIIIVRVYVLWDRRRRIKWILFVTFGIEISVATIFIVLSGKEIQPFIVYDPGTHMCEFSRKPWALPYAVGTQMVFDLFLIVMTICNALDRPHTKQADVVTSLIHDGARMFLCTFLLCLANFVVTITGNPANCFVTLSVVWMMMSTVNSRMQLRFEGLRFVRFTGLPGSDIELHGIL</sequence>
<dbReference type="Proteomes" id="UP000620124">
    <property type="component" value="Unassembled WGS sequence"/>
</dbReference>
<evidence type="ECO:0000313" key="3">
    <source>
        <dbReference type="Proteomes" id="UP000620124"/>
    </source>
</evidence>
<feature type="transmembrane region" description="Helical" evidence="1">
    <location>
        <begin position="45"/>
        <end position="64"/>
    </location>
</feature>
<reference evidence="2" key="1">
    <citation type="submission" date="2020-05" db="EMBL/GenBank/DDBJ databases">
        <title>Mycena genomes resolve the evolution of fungal bioluminescence.</title>
        <authorList>
            <person name="Tsai I.J."/>
        </authorList>
    </citation>
    <scope>NUCLEOTIDE SEQUENCE</scope>
    <source>
        <strain evidence="2">CCC161011</strain>
    </source>
</reference>
<dbReference type="EMBL" id="JACAZI010000024">
    <property type="protein sequence ID" value="KAF7335626.1"/>
    <property type="molecule type" value="Genomic_DNA"/>
</dbReference>
<comment type="caution">
    <text evidence="2">The sequence shown here is derived from an EMBL/GenBank/DDBJ whole genome shotgun (WGS) entry which is preliminary data.</text>
</comment>
<keyword evidence="1" id="KW-0812">Transmembrane</keyword>
<gene>
    <name evidence="2" type="ORF">MVEN_02217500</name>
</gene>
<evidence type="ECO:0000256" key="1">
    <source>
        <dbReference type="SAM" id="Phobius"/>
    </source>
</evidence>
<feature type="transmembrane region" description="Helical" evidence="1">
    <location>
        <begin position="12"/>
        <end position="33"/>
    </location>
</feature>
<accession>A0A8H6X7W9</accession>
<name>A0A8H6X7W9_9AGAR</name>